<protein>
    <recommendedName>
        <fullName evidence="3">Pterin-binding domain-containing protein</fullName>
    </recommendedName>
</protein>
<dbReference type="SUPFAM" id="SSF51717">
    <property type="entry name" value="Dihydropteroate synthetase-like"/>
    <property type="match status" value="1"/>
</dbReference>
<name>M3HFU9_LEPIT</name>
<dbReference type="EMBL" id="AFMD02000135">
    <property type="protein sequence ID" value="EMG23219.1"/>
    <property type="molecule type" value="Genomic_DNA"/>
</dbReference>
<organism evidence="1 2">
    <name type="scientific">Leptospira interrogans serovar Copenhageni str. LT2050</name>
    <dbReference type="NCBI Taxonomy" id="1001598"/>
    <lineage>
        <taxon>Bacteria</taxon>
        <taxon>Pseudomonadati</taxon>
        <taxon>Spirochaetota</taxon>
        <taxon>Spirochaetia</taxon>
        <taxon>Leptospirales</taxon>
        <taxon>Leptospiraceae</taxon>
        <taxon>Leptospira</taxon>
    </lineage>
</organism>
<proteinExistence type="predicted"/>
<comment type="caution">
    <text evidence="1">The sequence shown here is derived from an EMBL/GenBank/DDBJ whole genome shotgun (WGS) entry which is preliminary data.</text>
</comment>
<evidence type="ECO:0008006" key="3">
    <source>
        <dbReference type="Google" id="ProtNLM"/>
    </source>
</evidence>
<dbReference type="Proteomes" id="UP000011778">
    <property type="component" value="Unassembled WGS sequence"/>
</dbReference>
<evidence type="ECO:0000313" key="2">
    <source>
        <dbReference type="Proteomes" id="UP000011778"/>
    </source>
</evidence>
<dbReference type="InterPro" id="IPR011005">
    <property type="entry name" value="Dihydropteroate_synth-like_sf"/>
</dbReference>
<sequence length="45" mass="5441">MKVEEREIPTVIAELYLCIQNVEYIRTHEPKNLKQALKIWNLMNK</sequence>
<gene>
    <name evidence="1" type="ORF">LEP1GSC150_0418</name>
</gene>
<accession>M3HFU9</accession>
<evidence type="ECO:0000313" key="1">
    <source>
        <dbReference type="EMBL" id="EMG23219.1"/>
    </source>
</evidence>
<reference evidence="1 2" key="1">
    <citation type="submission" date="2013-02" db="EMBL/GenBank/DDBJ databases">
        <authorList>
            <person name="Harkins D.M."/>
            <person name="Durkin A.S."/>
            <person name="Brinkac L.M."/>
            <person name="Haft D.H."/>
            <person name="Selengut J.D."/>
            <person name="Sanka R."/>
            <person name="DePew J."/>
            <person name="Purushe J."/>
            <person name="Tulsiani S.M."/>
            <person name="Graham G.C."/>
            <person name="Burns M.-A."/>
            <person name="Dohnt M.F."/>
            <person name="Smythe L.D."/>
            <person name="McKay D.B."/>
            <person name="Craig S.B."/>
            <person name="Vinetz J.M."/>
            <person name="Sutton G.G."/>
            <person name="Nierman W.C."/>
            <person name="Fouts D.E."/>
        </authorList>
    </citation>
    <scope>NUCLEOTIDE SEQUENCE [LARGE SCALE GENOMIC DNA]</scope>
    <source>
        <strain evidence="1 2">LT2050</strain>
    </source>
</reference>
<dbReference type="AlphaFoldDB" id="M3HFU9"/>